<proteinExistence type="predicted"/>
<dbReference type="AlphaFoldDB" id="A0A146FF05"/>
<keyword evidence="1" id="KW-0472">Membrane</keyword>
<evidence type="ECO:0000256" key="1">
    <source>
        <dbReference type="SAM" id="Phobius"/>
    </source>
</evidence>
<sequence length="52" mass="6017">MDQLALVEQGLVAPLPAVGLYICFSRHQRHQERHQPSSESRIKTLQIQIYTE</sequence>
<name>A0A146FF05_ASPKA</name>
<feature type="transmembrane region" description="Helical" evidence="1">
    <location>
        <begin position="6"/>
        <end position="24"/>
    </location>
</feature>
<keyword evidence="1" id="KW-1133">Transmembrane helix</keyword>
<dbReference type="Proteomes" id="UP000075230">
    <property type="component" value="Unassembled WGS sequence"/>
</dbReference>
<protein>
    <submittedName>
        <fullName evidence="2">GPI transamidase component PIG-S</fullName>
    </submittedName>
</protein>
<organism evidence="2 3">
    <name type="scientific">Aspergillus kawachii</name>
    <name type="common">White koji mold</name>
    <name type="synonym">Aspergillus awamori var. kawachi</name>
    <dbReference type="NCBI Taxonomy" id="1069201"/>
    <lineage>
        <taxon>Eukaryota</taxon>
        <taxon>Fungi</taxon>
        <taxon>Dikarya</taxon>
        <taxon>Ascomycota</taxon>
        <taxon>Pezizomycotina</taxon>
        <taxon>Eurotiomycetes</taxon>
        <taxon>Eurotiomycetidae</taxon>
        <taxon>Eurotiales</taxon>
        <taxon>Aspergillaceae</taxon>
        <taxon>Aspergillus</taxon>
        <taxon>Aspergillus subgen. Circumdati</taxon>
    </lineage>
</organism>
<reference evidence="2 3" key="1">
    <citation type="journal article" date="2016" name="DNA Res.">
        <title>Genome sequence of Aspergillus luchuensis NBRC 4314.</title>
        <authorList>
            <person name="Yamada O."/>
            <person name="Machida M."/>
            <person name="Hosoyama A."/>
            <person name="Goto M."/>
            <person name="Takahashi T."/>
            <person name="Futagami T."/>
            <person name="Yamagata Y."/>
            <person name="Takeuchi M."/>
            <person name="Kobayashi T."/>
            <person name="Koike H."/>
            <person name="Abe K."/>
            <person name="Asai K."/>
            <person name="Arita M."/>
            <person name="Fujita N."/>
            <person name="Fukuda K."/>
            <person name="Higa K."/>
            <person name="Horikawa H."/>
            <person name="Ishikawa T."/>
            <person name="Jinno K."/>
            <person name="Kato Y."/>
            <person name="Kirimura K."/>
            <person name="Mizutani O."/>
            <person name="Nakasone K."/>
            <person name="Sano M."/>
            <person name="Shiraishi Y."/>
            <person name="Tsukahara M."/>
            <person name="Gomi K."/>
        </authorList>
    </citation>
    <scope>NUCLEOTIDE SEQUENCE [LARGE SCALE GENOMIC DNA]</scope>
    <source>
        <strain evidence="2 3">RIB 2604</strain>
    </source>
</reference>
<evidence type="ECO:0000313" key="2">
    <source>
        <dbReference type="EMBL" id="GAT24620.1"/>
    </source>
</evidence>
<accession>A0A146FF05</accession>
<comment type="caution">
    <text evidence="2">The sequence shown here is derived from an EMBL/GenBank/DDBJ whole genome shotgun (WGS) entry which is preliminary data.</text>
</comment>
<keyword evidence="1" id="KW-0812">Transmembrane</keyword>
<reference evidence="3" key="2">
    <citation type="submission" date="2016-02" db="EMBL/GenBank/DDBJ databases">
        <title>Genome sequencing of Aspergillus luchuensis NBRC 4314.</title>
        <authorList>
            <person name="Yamada O."/>
        </authorList>
    </citation>
    <scope>NUCLEOTIDE SEQUENCE [LARGE SCALE GENOMIC DNA]</scope>
    <source>
        <strain evidence="3">RIB 2604</strain>
    </source>
</reference>
<gene>
    <name evidence="2" type="ORF">RIB2604_01804500</name>
</gene>
<dbReference type="EMBL" id="BCWF01000018">
    <property type="protein sequence ID" value="GAT24620.1"/>
    <property type="molecule type" value="Genomic_DNA"/>
</dbReference>
<evidence type="ECO:0000313" key="3">
    <source>
        <dbReference type="Proteomes" id="UP000075230"/>
    </source>
</evidence>